<protein>
    <submittedName>
        <fullName evidence="1">Addiction module toxin RelE</fullName>
    </submittedName>
</protein>
<dbReference type="Proteomes" id="UP000218767">
    <property type="component" value="Unassembled WGS sequence"/>
</dbReference>
<evidence type="ECO:0000313" key="2">
    <source>
        <dbReference type="Proteomes" id="UP000218767"/>
    </source>
</evidence>
<dbReference type="InterPro" id="IPR018669">
    <property type="entry name" value="Toxin_HigB"/>
</dbReference>
<comment type="caution">
    <text evidence="1">The sequence shown here is derived from an EMBL/GenBank/DDBJ whole genome shotgun (WGS) entry which is preliminary data.</text>
</comment>
<dbReference type="Pfam" id="PF09907">
    <property type="entry name" value="HigB_toxin"/>
    <property type="match status" value="1"/>
</dbReference>
<reference evidence="2" key="1">
    <citation type="submission" date="2017-08" db="EMBL/GenBank/DDBJ databases">
        <title>A dynamic microbial community with high functional redundancy inhabits the cold, oxic subseafloor aquifer.</title>
        <authorList>
            <person name="Tully B.J."/>
            <person name="Wheat C.G."/>
            <person name="Glazer B.T."/>
            <person name="Huber J.A."/>
        </authorList>
    </citation>
    <scope>NUCLEOTIDE SEQUENCE [LARGE SCALE GENOMIC DNA]</scope>
</reference>
<accession>A0A2A4XA58</accession>
<dbReference type="EMBL" id="NVUL01000017">
    <property type="protein sequence ID" value="PCI79450.1"/>
    <property type="molecule type" value="Genomic_DNA"/>
</dbReference>
<dbReference type="AlphaFoldDB" id="A0A2A4XA58"/>
<dbReference type="GO" id="GO:0004519">
    <property type="term" value="F:endonuclease activity"/>
    <property type="evidence" value="ECO:0007669"/>
    <property type="project" value="InterPro"/>
</dbReference>
<name>A0A2A4XA58_9GAMM</name>
<gene>
    <name evidence="1" type="ORF">COB20_04855</name>
</gene>
<dbReference type="GO" id="GO:0003723">
    <property type="term" value="F:RNA binding"/>
    <property type="evidence" value="ECO:0007669"/>
    <property type="project" value="InterPro"/>
</dbReference>
<sequence>MRIIAKKQLREFWQTHADSEQALKSWHSIAVKADWATPQEIKNHFPKVSVISDNRAVFDIVGGSYRLVVKFNYPYRIGYIRFIGTHTEYDAIDSGEV</sequence>
<proteinExistence type="predicted"/>
<organism evidence="1 2">
    <name type="scientific">SAR86 cluster bacterium</name>
    <dbReference type="NCBI Taxonomy" id="2030880"/>
    <lineage>
        <taxon>Bacteria</taxon>
        <taxon>Pseudomonadati</taxon>
        <taxon>Pseudomonadota</taxon>
        <taxon>Gammaproteobacteria</taxon>
        <taxon>SAR86 cluster</taxon>
    </lineage>
</organism>
<dbReference type="GO" id="GO:0110001">
    <property type="term" value="C:toxin-antitoxin complex"/>
    <property type="evidence" value="ECO:0007669"/>
    <property type="project" value="InterPro"/>
</dbReference>
<evidence type="ECO:0000313" key="1">
    <source>
        <dbReference type="EMBL" id="PCI79450.1"/>
    </source>
</evidence>